<evidence type="ECO:0000313" key="3">
    <source>
        <dbReference type="Proteomes" id="UP000305234"/>
    </source>
</evidence>
<feature type="transmembrane region" description="Helical" evidence="1">
    <location>
        <begin position="12"/>
        <end position="31"/>
    </location>
</feature>
<protein>
    <submittedName>
        <fullName evidence="2">Type II secretion system protein</fullName>
    </submittedName>
</protein>
<reference evidence="2 3" key="1">
    <citation type="submission" date="2019-04" db="EMBL/GenBank/DDBJ databases">
        <title>A reverse ecology approach based on a biological definition of microbial populations.</title>
        <authorList>
            <person name="Arevalo P."/>
            <person name="Vaninsberghe D."/>
            <person name="Elsherbini J."/>
            <person name="Gore J."/>
            <person name="Polz M."/>
        </authorList>
    </citation>
    <scope>NUCLEOTIDE SEQUENCE [LARGE SCALE GENOMIC DNA]</scope>
    <source>
        <strain evidence="2 3">10N.261.46.E4</strain>
    </source>
</reference>
<keyword evidence="1" id="KW-0812">Transmembrane</keyword>
<dbReference type="Proteomes" id="UP000305234">
    <property type="component" value="Unassembled WGS sequence"/>
</dbReference>
<dbReference type="Pfam" id="PF07963">
    <property type="entry name" value="N_methyl"/>
    <property type="match status" value="1"/>
</dbReference>
<sequence>MKRQGGFTLIELVVVIVILGILAVTAAPRFLNIQDDAKDATLQGLTGAIQGASSIVYGKSAIEGEERLADQSVSVGTATILTEYGYPKADGDNIAKIVQGIGAADDFQVIGTVSGATPTAVTFGIKNYTNKCVKYTEATSSAESSVGVFDTGSDKICG</sequence>
<accession>A0A4U1YWL2</accession>
<dbReference type="EMBL" id="SYUW01000045">
    <property type="protein sequence ID" value="TKF24441.1"/>
    <property type="molecule type" value="Genomic_DNA"/>
</dbReference>
<proteinExistence type="predicted"/>
<keyword evidence="1" id="KW-0472">Membrane</keyword>
<keyword evidence="1" id="KW-1133">Transmembrane helix</keyword>
<evidence type="ECO:0000313" key="2">
    <source>
        <dbReference type="EMBL" id="TKF24441.1"/>
    </source>
</evidence>
<dbReference type="InterPro" id="IPR012902">
    <property type="entry name" value="N_methyl_site"/>
</dbReference>
<dbReference type="SUPFAM" id="SSF54523">
    <property type="entry name" value="Pili subunits"/>
    <property type="match status" value="1"/>
</dbReference>
<gene>
    <name evidence="2" type="ORF">FCV52_15850</name>
</gene>
<dbReference type="Gene3D" id="3.30.700.10">
    <property type="entry name" value="Glycoprotein, Type 4 Pilin"/>
    <property type="match status" value="1"/>
</dbReference>
<dbReference type="NCBIfam" id="TIGR02532">
    <property type="entry name" value="IV_pilin_GFxxxE"/>
    <property type="match status" value="1"/>
</dbReference>
<organism evidence="2 3">
    <name type="scientific">Vibrio kanaloae</name>
    <dbReference type="NCBI Taxonomy" id="170673"/>
    <lineage>
        <taxon>Bacteria</taxon>
        <taxon>Pseudomonadati</taxon>
        <taxon>Pseudomonadota</taxon>
        <taxon>Gammaproteobacteria</taxon>
        <taxon>Vibrionales</taxon>
        <taxon>Vibrionaceae</taxon>
        <taxon>Vibrio</taxon>
    </lineage>
</organism>
<evidence type="ECO:0000256" key="1">
    <source>
        <dbReference type="SAM" id="Phobius"/>
    </source>
</evidence>
<name>A0A4U1YWL2_9VIBR</name>
<dbReference type="AlphaFoldDB" id="A0A4U1YWL2"/>
<dbReference type="InterPro" id="IPR045584">
    <property type="entry name" value="Pilin-like"/>
</dbReference>
<dbReference type="PROSITE" id="PS00409">
    <property type="entry name" value="PROKAR_NTER_METHYL"/>
    <property type="match status" value="1"/>
</dbReference>
<dbReference type="RefSeq" id="WP_136998467.1">
    <property type="nucleotide sequence ID" value="NZ_JBFRJO010000015.1"/>
</dbReference>
<comment type="caution">
    <text evidence="2">The sequence shown here is derived from an EMBL/GenBank/DDBJ whole genome shotgun (WGS) entry which is preliminary data.</text>
</comment>